<evidence type="ECO:0000256" key="1">
    <source>
        <dbReference type="SAM" id="Phobius"/>
    </source>
</evidence>
<keyword evidence="1" id="KW-0472">Membrane</keyword>
<evidence type="ECO:0000313" key="2">
    <source>
        <dbReference type="EMBL" id="KAF5401322.1"/>
    </source>
</evidence>
<evidence type="ECO:0000313" key="3">
    <source>
        <dbReference type="Proteomes" id="UP000748531"/>
    </source>
</evidence>
<protein>
    <submittedName>
        <fullName evidence="2">Uncharacterized protein</fullName>
    </submittedName>
</protein>
<keyword evidence="1" id="KW-1133">Transmembrane helix</keyword>
<accession>A0A8J4TFC3</accession>
<reference evidence="2" key="1">
    <citation type="submission" date="2019-05" db="EMBL/GenBank/DDBJ databases">
        <title>Annotation for the trematode Paragonimus heterotremus.</title>
        <authorList>
            <person name="Choi Y.-J."/>
        </authorList>
    </citation>
    <scope>NUCLEOTIDE SEQUENCE</scope>
    <source>
        <strain evidence="2">LC</strain>
    </source>
</reference>
<comment type="caution">
    <text evidence="2">The sequence shown here is derived from an EMBL/GenBank/DDBJ whole genome shotgun (WGS) entry which is preliminary data.</text>
</comment>
<gene>
    <name evidence="2" type="ORF">PHET_05211</name>
</gene>
<dbReference type="EMBL" id="LUCH01002552">
    <property type="protein sequence ID" value="KAF5401322.1"/>
    <property type="molecule type" value="Genomic_DNA"/>
</dbReference>
<feature type="transmembrane region" description="Helical" evidence="1">
    <location>
        <begin position="67"/>
        <end position="88"/>
    </location>
</feature>
<dbReference type="OrthoDB" id="1043111at2759"/>
<dbReference type="Proteomes" id="UP000748531">
    <property type="component" value="Unassembled WGS sequence"/>
</dbReference>
<sequence>MEISLRLLLANGNYFQLTVPVHTTIKEMTDMIYRDWPTCKFQFYGICFQVLVLGVNVIILSSSSADVFFWGIYLSQFIEGYDYYLMFFGRDRSG</sequence>
<organism evidence="2 3">
    <name type="scientific">Paragonimus heterotremus</name>
    <dbReference type="NCBI Taxonomy" id="100268"/>
    <lineage>
        <taxon>Eukaryota</taxon>
        <taxon>Metazoa</taxon>
        <taxon>Spiralia</taxon>
        <taxon>Lophotrochozoa</taxon>
        <taxon>Platyhelminthes</taxon>
        <taxon>Trematoda</taxon>
        <taxon>Digenea</taxon>
        <taxon>Plagiorchiida</taxon>
        <taxon>Troglotremata</taxon>
        <taxon>Troglotrematidae</taxon>
        <taxon>Paragonimus</taxon>
    </lineage>
</organism>
<keyword evidence="1" id="KW-0812">Transmembrane</keyword>
<keyword evidence="3" id="KW-1185">Reference proteome</keyword>
<feature type="transmembrane region" description="Helical" evidence="1">
    <location>
        <begin position="41"/>
        <end position="61"/>
    </location>
</feature>
<proteinExistence type="predicted"/>
<name>A0A8J4TFC3_9TREM</name>
<dbReference type="AlphaFoldDB" id="A0A8J4TFC3"/>